<comment type="similarity">
    <text evidence="1">Belongs to the FrmR/RcnR family.</text>
</comment>
<dbReference type="STRING" id="1150368.SAMN02927921_01103"/>
<evidence type="ECO:0000313" key="3">
    <source>
        <dbReference type="Proteomes" id="UP000182248"/>
    </source>
</evidence>
<dbReference type="GO" id="GO:0046872">
    <property type="term" value="F:metal ion binding"/>
    <property type="evidence" value="ECO:0007669"/>
    <property type="project" value="InterPro"/>
</dbReference>
<dbReference type="AlphaFoldDB" id="A0A1K1NBH6"/>
<protein>
    <submittedName>
        <fullName evidence="2">Metal-sensitive transcriptional repressor</fullName>
    </submittedName>
</protein>
<dbReference type="EMBL" id="FPJE01000005">
    <property type="protein sequence ID" value="SFW32800.1"/>
    <property type="molecule type" value="Genomic_DNA"/>
</dbReference>
<accession>A0A1K1NBH6</accession>
<dbReference type="GO" id="GO:0003677">
    <property type="term" value="F:DNA binding"/>
    <property type="evidence" value="ECO:0007669"/>
    <property type="project" value="InterPro"/>
</dbReference>
<name>A0A1K1NBH6_9FLAO</name>
<proteinExistence type="inferred from homology"/>
<dbReference type="Pfam" id="PF02583">
    <property type="entry name" value="Trns_repr_metal"/>
    <property type="match status" value="1"/>
</dbReference>
<keyword evidence="3" id="KW-1185">Reference proteome</keyword>
<sequence>MNVIIANKYLNQKKEIAAYSVLTVLWPAHQFKKIKDVIIQVVAKHYNGQIMNMEQYKLPTDLILDIKSRLKTLSGQINGIVKMLDEGKDPEQINIQFRSIDKGIQKAHYLLLDEVYRKALAIGIVKAVDSCPGNCGNEDKIEYLKSEFPNLELSDLTNRLKEIQTIETRLKNYNEKKG</sequence>
<organism evidence="2 3">
    <name type="scientific">Sinomicrobium oceani</name>
    <dbReference type="NCBI Taxonomy" id="1150368"/>
    <lineage>
        <taxon>Bacteria</taxon>
        <taxon>Pseudomonadati</taxon>
        <taxon>Bacteroidota</taxon>
        <taxon>Flavobacteriia</taxon>
        <taxon>Flavobacteriales</taxon>
        <taxon>Flavobacteriaceae</taxon>
        <taxon>Sinomicrobium</taxon>
    </lineage>
</organism>
<gene>
    <name evidence="2" type="ORF">SAMN02927921_01103</name>
</gene>
<dbReference type="GO" id="GO:0045892">
    <property type="term" value="P:negative regulation of DNA-templated transcription"/>
    <property type="evidence" value="ECO:0007669"/>
    <property type="project" value="UniProtKB-ARBA"/>
</dbReference>
<dbReference type="Gene3D" id="1.20.58.1000">
    <property type="entry name" value="Metal-sensitive repressor, helix protomer"/>
    <property type="match status" value="1"/>
</dbReference>
<evidence type="ECO:0000256" key="1">
    <source>
        <dbReference type="ARBA" id="ARBA00005260"/>
    </source>
</evidence>
<dbReference type="InterPro" id="IPR003735">
    <property type="entry name" value="Metal_Tscrpt_repr"/>
</dbReference>
<evidence type="ECO:0000313" key="2">
    <source>
        <dbReference type="EMBL" id="SFW32800.1"/>
    </source>
</evidence>
<dbReference type="Proteomes" id="UP000182248">
    <property type="component" value="Unassembled WGS sequence"/>
</dbReference>
<reference evidence="2 3" key="1">
    <citation type="submission" date="2016-11" db="EMBL/GenBank/DDBJ databases">
        <authorList>
            <person name="Jaros S."/>
            <person name="Januszkiewicz K."/>
            <person name="Wedrychowicz H."/>
        </authorList>
    </citation>
    <scope>NUCLEOTIDE SEQUENCE [LARGE SCALE GENOMIC DNA]</scope>
    <source>
        <strain evidence="2 3">CGMCC 1.12145</strain>
    </source>
</reference>
<dbReference type="InterPro" id="IPR038390">
    <property type="entry name" value="Metal_Tscrpt_repr_sf"/>
</dbReference>